<feature type="transmembrane region" description="Helical" evidence="2">
    <location>
        <begin position="284"/>
        <end position="306"/>
    </location>
</feature>
<dbReference type="Proteomes" id="UP000007305">
    <property type="component" value="Chromosome 4"/>
</dbReference>
<reference evidence="5" key="3">
    <citation type="submission" date="2019-07" db="EMBL/GenBank/DDBJ databases">
        <authorList>
            <person name="Seetharam A."/>
            <person name="Woodhouse M."/>
            <person name="Cannon E."/>
        </authorList>
    </citation>
    <scope>NUCLEOTIDE SEQUENCE [LARGE SCALE GENOMIC DNA]</scope>
    <source>
        <strain evidence="5">cv. B73</strain>
    </source>
</reference>
<keyword evidence="2" id="KW-0472">Membrane</keyword>
<dbReference type="GeneID" id="109945996"/>
<keyword evidence="2" id="KW-1133">Transmembrane helix</keyword>
<dbReference type="InterPro" id="IPR040283">
    <property type="entry name" value="DDB_G0292058-like"/>
</dbReference>
<evidence type="ECO:0000256" key="1">
    <source>
        <dbReference type="SAM" id="MobiDB-lite"/>
    </source>
</evidence>
<dbReference type="EMBL" id="CM000780">
    <property type="protein sequence ID" value="AQK49543.1"/>
    <property type="molecule type" value="Genomic_DNA"/>
</dbReference>
<feature type="region of interest" description="Disordered" evidence="1">
    <location>
        <begin position="34"/>
        <end position="64"/>
    </location>
</feature>
<keyword evidence="6" id="KW-1185">Reference proteome</keyword>
<dbReference type="STRING" id="4577.A0A1D6PS58"/>
<gene>
    <name evidence="5" type="primary">LOC109945996</name>
    <name evidence="4" type="ORF">ZEAMMB73_Zm00001d049081</name>
</gene>
<keyword evidence="3" id="KW-0732">Signal</keyword>
<feature type="transmembrane region" description="Helical" evidence="2">
    <location>
        <begin position="142"/>
        <end position="165"/>
    </location>
</feature>
<organism evidence="4">
    <name type="scientific">Zea mays</name>
    <name type="common">Maize</name>
    <dbReference type="NCBI Taxonomy" id="4577"/>
    <lineage>
        <taxon>Eukaryota</taxon>
        <taxon>Viridiplantae</taxon>
        <taxon>Streptophyta</taxon>
        <taxon>Embryophyta</taxon>
        <taxon>Tracheophyta</taxon>
        <taxon>Spermatophyta</taxon>
        <taxon>Magnoliopsida</taxon>
        <taxon>Liliopsida</taxon>
        <taxon>Poales</taxon>
        <taxon>Poaceae</taxon>
        <taxon>PACMAD clade</taxon>
        <taxon>Panicoideae</taxon>
        <taxon>Andropogonodae</taxon>
        <taxon>Andropogoneae</taxon>
        <taxon>Tripsacinae</taxon>
        <taxon>Zea</taxon>
    </lineage>
</organism>
<reference evidence="4" key="2">
    <citation type="submission" date="2015-12" db="EMBL/GenBank/DDBJ databases">
        <title>Update maize B73 reference genome by single molecule sequencing technologies.</title>
        <authorList>
            <consortium name="Maize Genome Sequencing Project"/>
            <person name="Ware D."/>
        </authorList>
    </citation>
    <scope>NUCLEOTIDE SEQUENCE</scope>
    <source>
        <tissue evidence="4">Seedling</tissue>
    </source>
</reference>
<reference evidence="5" key="4">
    <citation type="submission" date="2021-05" db="UniProtKB">
        <authorList>
            <consortium name="EnsemblPlants"/>
        </authorList>
    </citation>
    <scope>IDENTIFICATION</scope>
    <source>
        <strain evidence="5">cv. B73</strain>
    </source>
</reference>
<dbReference type="PANTHER" id="PTHR31414:SF18">
    <property type="entry name" value="TRANSMEMBRANE PROTEIN-RELATED"/>
    <property type="match status" value="1"/>
</dbReference>
<reference evidence="6" key="1">
    <citation type="journal article" date="2009" name="Science">
        <title>The B73 maize genome: complexity, diversity, and dynamics.</title>
        <authorList>
            <person name="Schnable P.S."/>
            <person name="Ware D."/>
            <person name="Fulton R.S."/>
            <person name="Stein J.C."/>
            <person name="Wei F."/>
            <person name="Pasternak S."/>
            <person name="Liang C."/>
            <person name="Zhang J."/>
            <person name="Fulton L."/>
            <person name="Graves T.A."/>
            <person name="Minx P."/>
            <person name="Reily A.D."/>
            <person name="Courtney L."/>
            <person name="Kruchowski S.S."/>
            <person name="Tomlinson C."/>
            <person name="Strong C."/>
            <person name="Delehaunty K."/>
            <person name="Fronick C."/>
            <person name="Courtney B."/>
            <person name="Rock S.M."/>
            <person name="Belter E."/>
            <person name="Du F."/>
            <person name="Kim K."/>
            <person name="Abbott R.M."/>
            <person name="Cotton M."/>
            <person name="Levy A."/>
            <person name="Marchetto P."/>
            <person name="Ochoa K."/>
            <person name="Jackson S.M."/>
            <person name="Gillam B."/>
            <person name="Chen W."/>
            <person name="Yan L."/>
            <person name="Higginbotham J."/>
            <person name="Cardenas M."/>
            <person name="Waligorski J."/>
            <person name="Applebaum E."/>
            <person name="Phelps L."/>
            <person name="Falcone J."/>
            <person name="Kanchi K."/>
            <person name="Thane T."/>
            <person name="Scimone A."/>
            <person name="Thane N."/>
            <person name="Henke J."/>
            <person name="Wang T."/>
            <person name="Ruppert J."/>
            <person name="Shah N."/>
            <person name="Rotter K."/>
            <person name="Hodges J."/>
            <person name="Ingenthron E."/>
            <person name="Cordes M."/>
            <person name="Kohlberg S."/>
            <person name="Sgro J."/>
            <person name="Delgado B."/>
            <person name="Mead K."/>
            <person name="Chinwalla A."/>
            <person name="Leonard S."/>
            <person name="Crouse K."/>
            <person name="Collura K."/>
            <person name="Kudrna D."/>
            <person name="Currie J."/>
            <person name="He R."/>
            <person name="Angelova A."/>
            <person name="Rajasekar S."/>
            <person name="Mueller T."/>
            <person name="Lomeli R."/>
            <person name="Scara G."/>
            <person name="Ko A."/>
            <person name="Delaney K."/>
            <person name="Wissotski M."/>
            <person name="Lopez G."/>
            <person name="Campos D."/>
            <person name="Braidotti M."/>
            <person name="Ashley E."/>
            <person name="Golser W."/>
            <person name="Kim H."/>
            <person name="Lee S."/>
            <person name="Lin J."/>
            <person name="Dujmic Z."/>
            <person name="Kim W."/>
            <person name="Talag J."/>
            <person name="Zuccolo A."/>
            <person name="Fan C."/>
            <person name="Sebastian A."/>
            <person name="Kramer M."/>
            <person name="Spiegel L."/>
            <person name="Nascimento L."/>
            <person name="Zutavern T."/>
            <person name="Miller B."/>
            <person name="Ambroise C."/>
            <person name="Muller S."/>
            <person name="Spooner W."/>
            <person name="Narechania A."/>
            <person name="Ren L."/>
            <person name="Wei S."/>
            <person name="Kumari S."/>
            <person name="Faga B."/>
            <person name="Levy M.J."/>
            <person name="McMahan L."/>
            <person name="Van Buren P."/>
            <person name="Vaughn M.W."/>
            <person name="Ying K."/>
            <person name="Yeh C.-T."/>
            <person name="Emrich S.J."/>
            <person name="Jia Y."/>
            <person name="Kalyanaraman A."/>
            <person name="Hsia A.-P."/>
            <person name="Barbazuk W.B."/>
            <person name="Baucom R.S."/>
            <person name="Brutnell T.P."/>
            <person name="Carpita N.C."/>
            <person name="Chaparro C."/>
            <person name="Chia J.-M."/>
            <person name="Deragon J.-M."/>
            <person name="Estill J.C."/>
            <person name="Fu Y."/>
            <person name="Jeddeloh J.A."/>
            <person name="Han Y."/>
            <person name="Lee H."/>
            <person name="Li P."/>
            <person name="Lisch D.R."/>
            <person name="Liu S."/>
            <person name="Liu Z."/>
            <person name="Nagel D.H."/>
            <person name="McCann M.C."/>
            <person name="SanMiguel P."/>
            <person name="Myers A.M."/>
            <person name="Nettleton D."/>
            <person name="Nguyen J."/>
            <person name="Penning B.W."/>
            <person name="Ponnala L."/>
            <person name="Schneider K.L."/>
            <person name="Schwartz D.C."/>
            <person name="Sharma A."/>
            <person name="Soderlund C."/>
            <person name="Springer N.M."/>
            <person name="Sun Q."/>
            <person name="Wang H."/>
            <person name="Waterman M."/>
            <person name="Westerman R."/>
            <person name="Wolfgruber T.K."/>
            <person name="Yang L."/>
            <person name="Yu Y."/>
            <person name="Zhang L."/>
            <person name="Zhou S."/>
            <person name="Zhu Q."/>
            <person name="Bennetzen J.L."/>
            <person name="Dawe R.K."/>
            <person name="Jiang J."/>
            <person name="Jiang N."/>
            <person name="Presting G.G."/>
            <person name="Wessler S.R."/>
            <person name="Aluru S."/>
            <person name="Martienssen R.A."/>
            <person name="Clifton S.W."/>
            <person name="McCombie W.R."/>
            <person name="Wing R.A."/>
            <person name="Wilson R.K."/>
        </authorList>
    </citation>
    <scope>NUCLEOTIDE SEQUENCE [LARGE SCALE GENOMIC DNA]</scope>
    <source>
        <strain evidence="6">cv. B73</strain>
    </source>
</reference>
<feature type="transmembrane region" description="Helical" evidence="2">
    <location>
        <begin position="99"/>
        <end position="121"/>
    </location>
</feature>
<evidence type="ECO:0000313" key="4">
    <source>
        <dbReference type="EMBL" id="AQK49543.1"/>
    </source>
</evidence>
<accession>A0A3L6F6Y4</accession>
<dbReference type="RefSeq" id="XP_020408060.1">
    <property type="nucleotide sequence ID" value="XM_020552471.3"/>
</dbReference>
<dbReference type="PANTHER" id="PTHR31414">
    <property type="entry name" value="TRANSMEMBRANE PROTEIN DDB_G0292058"/>
    <property type="match status" value="1"/>
</dbReference>
<dbReference type="OrthoDB" id="1922814at2759"/>
<feature type="transmembrane region" description="Helical" evidence="2">
    <location>
        <begin position="251"/>
        <end position="272"/>
    </location>
</feature>
<evidence type="ECO:0000313" key="5">
    <source>
        <dbReference type="EnsemblPlants" id="Zm00001eb168740_P002"/>
    </source>
</evidence>
<dbReference type="OMA" id="LVECQTV"/>
<evidence type="ECO:0000256" key="2">
    <source>
        <dbReference type="SAM" id="Phobius"/>
    </source>
</evidence>
<protein>
    <submittedName>
        <fullName evidence="4 5">Uncharacterized protein</fullName>
    </submittedName>
</protein>
<sequence length="549" mass="60620">MEPRSRRLEQLVFLLCFIAAITCRLHAQAQAQTTLQRPKSSAHNGAARRDLSEMGNGSESVLSRRTRRVDPLDGLRKYEGGYNITDRHYWSSAIFTGRFGYLMSGLWITGGIVFAAVLLVSKIFFPRKKERYTDLDYFLERYQVLTVVLCVLLTALVMVSSAAALRGTVQFHSAAESVKEKIGTTALEATAAIYNVTGAIERMQNTSKLYNYTSQAWGHLNSTVEALDSEAVEIEAKAETNMRLVSEGIRALELVTISCVTLNLVALLVLLVGRPLRLQKLCCLCMAFCWILTALFWMYFGLYYFFDKFAGDTCVALDEYQLNPQNSTLAAIIPCSRKLSADVILHDVGAGIHDIIDQVNSNIYTIKSEYPVKQLDYICNPFTGPPQYQYRPENCPSGAATIGDIPQILKRLTCSDFGGGANCRPADLSSAIDYDKVQSYTSSIQNVLDIFPGTERLVSCELVKAGFADIVDNQCAPLRRGARGAWAALAALSASMVLLILLVLVATNARHPGDDRLSVRHLTSSTNSEISEAEFAEMHAKKVRVRVGP</sequence>
<evidence type="ECO:0000256" key="3">
    <source>
        <dbReference type="SAM" id="SignalP"/>
    </source>
</evidence>
<proteinExistence type="predicted"/>
<dbReference type="ExpressionAtlas" id="A0A1D6PS58">
    <property type="expression patterns" value="baseline and differential"/>
</dbReference>
<dbReference type="AlphaFoldDB" id="A0A1D6PS58"/>
<dbReference type="SMR" id="A0A1D6PS58"/>
<feature type="chain" id="PRO_5010807848" evidence="3">
    <location>
        <begin position="24"/>
        <end position="549"/>
    </location>
</feature>
<keyword evidence="2" id="KW-0812">Transmembrane</keyword>
<accession>A0A1D6PS58</accession>
<dbReference type="EnsemblPlants" id="Zm00001eb168740_T002">
    <property type="protein sequence ID" value="Zm00001eb168740_P002"/>
    <property type="gene ID" value="Zm00001eb168740"/>
</dbReference>
<feature type="signal peptide" evidence="3">
    <location>
        <begin position="1"/>
        <end position="23"/>
    </location>
</feature>
<dbReference type="Gramene" id="Zm00001eb168740_T002">
    <property type="protein sequence ID" value="Zm00001eb168740_P002"/>
    <property type="gene ID" value="Zm00001eb168740"/>
</dbReference>
<evidence type="ECO:0000313" key="6">
    <source>
        <dbReference type="Proteomes" id="UP000007305"/>
    </source>
</evidence>
<feature type="compositionally biased region" description="Polar residues" evidence="1">
    <location>
        <begin position="34"/>
        <end position="43"/>
    </location>
</feature>
<name>A0A1D6PS58_MAIZE</name>
<feature type="transmembrane region" description="Helical" evidence="2">
    <location>
        <begin position="484"/>
        <end position="506"/>
    </location>
</feature>